<evidence type="ECO:0000313" key="11">
    <source>
        <dbReference type="Proteomes" id="UP000252519"/>
    </source>
</evidence>
<keyword evidence="4 9" id="KW-0812">Transmembrane</keyword>
<evidence type="ECO:0000256" key="8">
    <source>
        <dbReference type="ARBA" id="ARBA00023186"/>
    </source>
</evidence>
<dbReference type="Pfam" id="PF04511">
    <property type="entry name" value="DER1"/>
    <property type="match status" value="1"/>
</dbReference>
<dbReference type="GO" id="GO:0016887">
    <property type="term" value="F:ATP hydrolysis activity"/>
    <property type="evidence" value="ECO:0007669"/>
    <property type="project" value="InterPro"/>
</dbReference>
<protein>
    <recommendedName>
        <fullName evidence="9">Derlin</fullName>
    </recommendedName>
</protein>
<keyword evidence="11" id="KW-1185">Reference proteome</keyword>
<dbReference type="FunFam" id="3.40.50.11260:FF:000004">
    <property type="entry name" value="Heat shock protein 75 mitochondrial"/>
    <property type="match status" value="1"/>
</dbReference>
<dbReference type="SUPFAM" id="SSF54211">
    <property type="entry name" value="Ribosomal protein S5 domain 2-like"/>
    <property type="match status" value="1"/>
</dbReference>
<keyword evidence="6 9" id="KW-1133">Transmembrane helix</keyword>
<dbReference type="OrthoDB" id="1716531at2759"/>
<reference evidence="10 11" key="1">
    <citation type="submission" date="2014-10" db="EMBL/GenBank/DDBJ databases">
        <title>Draft genome of the hookworm Ancylostoma caninum.</title>
        <authorList>
            <person name="Mitreva M."/>
        </authorList>
    </citation>
    <scope>NUCLEOTIDE SEQUENCE [LARGE SCALE GENOMIC DNA]</scope>
    <source>
        <strain evidence="10 11">Baltimore</strain>
    </source>
</reference>
<dbReference type="InterPro" id="IPR001404">
    <property type="entry name" value="Hsp90_fam"/>
</dbReference>
<dbReference type="EMBL" id="JOJR01000354">
    <property type="protein sequence ID" value="RCN39153.1"/>
    <property type="molecule type" value="Genomic_DNA"/>
</dbReference>
<dbReference type="InterPro" id="IPR035952">
    <property type="entry name" value="Rhomboid-like_sf"/>
</dbReference>
<comment type="subcellular location">
    <subcellularLocation>
        <location evidence="1 9">Endoplasmic reticulum membrane</location>
        <topology evidence="1 9">Multi-pass membrane protein</topology>
    </subcellularLocation>
</comment>
<feature type="transmembrane region" description="Helical" evidence="9">
    <location>
        <begin position="396"/>
        <end position="418"/>
    </location>
</feature>
<comment type="caution">
    <text evidence="10">The sequence shown here is derived from an EMBL/GenBank/DDBJ whole genome shotgun (WGS) entry which is preliminary data.</text>
</comment>
<name>A0A368G3Y2_ANCCA</name>
<evidence type="ECO:0000256" key="6">
    <source>
        <dbReference type="ARBA" id="ARBA00022989"/>
    </source>
</evidence>
<evidence type="ECO:0000256" key="3">
    <source>
        <dbReference type="ARBA" id="ARBA00008917"/>
    </source>
</evidence>
<dbReference type="GO" id="GO:0005789">
    <property type="term" value="C:endoplasmic reticulum membrane"/>
    <property type="evidence" value="ECO:0007669"/>
    <property type="project" value="UniProtKB-SubCell"/>
</dbReference>
<evidence type="ECO:0000256" key="2">
    <source>
        <dbReference type="ARBA" id="ARBA00008239"/>
    </source>
</evidence>
<evidence type="ECO:0000256" key="4">
    <source>
        <dbReference type="ARBA" id="ARBA00022692"/>
    </source>
</evidence>
<comment type="similarity">
    <text evidence="3 9">Belongs to the derlin family.</text>
</comment>
<dbReference type="GO" id="GO:0051082">
    <property type="term" value="F:unfolded protein binding"/>
    <property type="evidence" value="ECO:0007669"/>
    <property type="project" value="InterPro"/>
</dbReference>
<dbReference type="InterPro" id="IPR020568">
    <property type="entry name" value="Ribosomal_Su5_D2-typ_SF"/>
</dbReference>
<feature type="transmembrane region" description="Helical" evidence="9">
    <location>
        <begin position="351"/>
        <end position="384"/>
    </location>
</feature>
<organism evidence="10 11">
    <name type="scientific">Ancylostoma caninum</name>
    <name type="common">Dog hookworm</name>
    <dbReference type="NCBI Taxonomy" id="29170"/>
    <lineage>
        <taxon>Eukaryota</taxon>
        <taxon>Metazoa</taxon>
        <taxon>Ecdysozoa</taxon>
        <taxon>Nematoda</taxon>
        <taxon>Chromadorea</taxon>
        <taxon>Rhabditida</taxon>
        <taxon>Rhabditina</taxon>
        <taxon>Rhabditomorpha</taxon>
        <taxon>Strongyloidea</taxon>
        <taxon>Ancylostomatidae</taxon>
        <taxon>Ancylostomatinae</taxon>
        <taxon>Ancylostoma</taxon>
    </lineage>
</organism>
<evidence type="ECO:0000256" key="7">
    <source>
        <dbReference type="ARBA" id="ARBA00023136"/>
    </source>
</evidence>
<feature type="transmembrane region" description="Helical" evidence="9">
    <location>
        <begin position="308"/>
        <end position="331"/>
    </location>
</feature>
<sequence>MLEYAAQAHNRECGFFFYVLRVLIKPNAKELLPNYLHFVMGVVDSEDIPLNLSREMLQNNPVLRKLRKILTDKVLSFLQNEMKKDSEKYEDFYKQYSIFLKEGIVTQVDHSEKEEIAKLMLFESSNLKAGVLTNLTEYCKRMQEDQKEIYYMFSPSRQLAESSPYYELVRSQNKEVLFLYEPADEVVFLALHQFNMKPLVGVEKWAESAASKGEDKDKAEGKQFRDVDKKELLDWIKTTLGSVKVFDIAGNHRPSEHPVMLTIKHEMGAARHLLRTGEIKDMEHLQLDFITPFHLYFNWELIVKRYQFWRLLTSFCFFGSFGFSFMFNMIFTYRYCMMLEEGSFRGRRADFVYMFLLGGGLMILCGIFVQMVFLGQAFTIMLVYIWSRRNPHIQMNFFGVLSFTAPYLPWVLLLFSLLLGNNAIVDFMGIACGHFYFFLEDVFPYQQHGMRLLVTPGWLKWLCDERQAEPVPEEERPGGFGWGVDEE</sequence>
<dbReference type="SUPFAM" id="SSF144091">
    <property type="entry name" value="Rhomboid-like"/>
    <property type="match status" value="1"/>
</dbReference>
<accession>A0A368G3Y2</accession>
<keyword evidence="5 9" id="KW-0256">Endoplasmic reticulum</keyword>
<evidence type="ECO:0000313" key="10">
    <source>
        <dbReference type="EMBL" id="RCN39153.1"/>
    </source>
</evidence>
<comment type="function">
    <text evidence="9">May be involved in the degradation of misfolded endoplasmic reticulum (ER) luminal proteins.</text>
</comment>
<keyword evidence="7 9" id="KW-0472">Membrane</keyword>
<dbReference type="PANTHER" id="PTHR11009">
    <property type="entry name" value="DER1-LIKE PROTEIN, DERLIN"/>
    <property type="match status" value="1"/>
</dbReference>
<proteinExistence type="inferred from homology"/>
<evidence type="ECO:0000256" key="1">
    <source>
        <dbReference type="ARBA" id="ARBA00004477"/>
    </source>
</evidence>
<keyword evidence="8" id="KW-0143">Chaperone</keyword>
<dbReference type="STRING" id="29170.A0A368G3Y2"/>
<dbReference type="AlphaFoldDB" id="A0A368G3Y2"/>
<gene>
    <name evidence="10" type="ORF">ANCCAN_14950</name>
</gene>
<evidence type="ECO:0000256" key="9">
    <source>
        <dbReference type="RuleBase" id="RU363059"/>
    </source>
</evidence>
<dbReference type="Proteomes" id="UP000252519">
    <property type="component" value="Unassembled WGS sequence"/>
</dbReference>
<comment type="caution">
    <text evidence="9">Lacks conserved residue(s) required for the propagation of feature annotation.</text>
</comment>
<dbReference type="GO" id="GO:0006950">
    <property type="term" value="P:response to stress"/>
    <property type="evidence" value="ECO:0007669"/>
    <property type="project" value="UniProtKB-ARBA"/>
</dbReference>
<dbReference type="Gene3D" id="3.30.230.80">
    <property type="match status" value="1"/>
</dbReference>
<comment type="similarity">
    <text evidence="2">Belongs to the heat shock protein 90 family.</text>
</comment>
<dbReference type="GO" id="GO:0140662">
    <property type="term" value="F:ATP-dependent protein folding chaperone"/>
    <property type="evidence" value="ECO:0007669"/>
    <property type="project" value="InterPro"/>
</dbReference>
<dbReference type="GO" id="GO:0005524">
    <property type="term" value="F:ATP binding"/>
    <property type="evidence" value="ECO:0007669"/>
    <property type="project" value="InterPro"/>
</dbReference>
<dbReference type="Pfam" id="PF00183">
    <property type="entry name" value="HSP90"/>
    <property type="match status" value="1"/>
</dbReference>
<dbReference type="Gene3D" id="3.40.50.11260">
    <property type="match status" value="1"/>
</dbReference>
<evidence type="ECO:0000256" key="5">
    <source>
        <dbReference type="ARBA" id="ARBA00022824"/>
    </source>
</evidence>
<dbReference type="InterPro" id="IPR007599">
    <property type="entry name" value="DER1"/>
</dbReference>